<dbReference type="RefSeq" id="WP_138896179.1">
    <property type="nucleotide sequence ID" value="NZ_BMVO01000025.1"/>
</dbReference>
<protein>
    <recommendedName>
        <fullName evidence="7">GPP34 family phosphoprotein</fullName>
    </recommendedName>
</protein>
<keyword evidence="3" id="KW-0446">Lipid-binding</keyword>
<evidence type="ECO:0000256" key="1">
    <source>
        <dbReference type="ARBA" id="ARBA00004255"/>
    </source>
</evidence>
<name>A0ABQ3E8P1_9ACTN</name>
<keyword evidence="6" id="KW-1185">Reference proteome</keyword>
<proteinExistence type="predicted"/>
<dbReference type="InterPro" id="IPR008628">
    <property type="entry name" value="GPP34-like"/>
</dbReference>
<accession>A0ABQ3E8P1</accession>
<dbReference type="Gene3D" id="1.10.3630.10">
    <property type="entry name" value="yeast vps74-n-term truncation variant domain like"/>
    <property type="match status" value="1"/>
</dbReference>
<dbReference type="PANTHER" id="PTHR12704:SF2">
    <property type="entry name" value="GOLGI PHOSPHOPROTEIN 3 HOMOLOG SAURON"/>
    <property type="match status" value="1"/>
</dbReference>
<dbReference type="InterPro" id="IPR038261">
    <property type="entry name" value="GPP34-like_sf"/>
</dbReference>
<evidence type="ECO:0000313" key="6">
    <source>
        <dbReference type="Proteomes" id="UP000599437"/>
    </source>
</evidence>
<evidence type="ECO:0000256" key="2">
    <source>
        <dbReference type="ARBA" id="ARBA00023034"/>
    </source>
</evidence>
<dbReference type="Proteomes" id="UP000599437">
    <property type="component" value="Unassembled WGS sequence"/>
</dbReference>
<evidence type="ECO:0000256" key="4">
    <source>
        <dbReference type="ARBA" id="ARBA00023136"/>
    </source>
</evidence>
<comment type="caution">
    <text evidence="5">The sequence shown here is derived from an EMBL/GenBank/DDBJ whole genome shotgun (WGS) entry which is preliminary data.</text>
</comment>
<dbReference type="PANTHER" id="PTHR12704">
    <property type="entry name" value="TRANS-GOLGI PROTEIN GMX33"/>
    <property type="match status" value="1"/>
</dbReference>
<evidence type="ECO:0000313" key="5">
    <source>
        <dbReference type="EMBL" id="GHB24555.1"/>
    </source>
</evidence>
<evidence type="ECO:0000256" key="3">
    <source>
        <dbReference type="ARBA" id="ARBA00023121"/>
    </source>
</evidence>
<keyword evidence="2" id="KW-0333">Golgi apparatus</keyword>
<organism evidence="5 6">
    <name type="scientific">Streptomyces chryseus</name>
    <dbReference type="NCBI Taxonomy" id="68186"/>
    <lineage>
        <taxon>Bacteria</taxon>
        <taxon>Bacillati</taxon>
        <taxon>Actinomycetota</taxon>
        <taxon>Actinomycetes</taxon>
        <taxon>Kitasatosporales</taxon>
        <taxon>Streptomycetaceae</taxon>
        <taxon>Streptomyces</taxon>
    </lineage>
</organism>
<dbReference type="Pfam" id="PF05719">
    <property type="entry name" value="GPP34"/>
    <property type="match status" value="1"/>
</dbReference>
<gene>
    <name evidence="5" type="ORF">GCM10010346_55390</name>
</gene>
<sequence>MDSTLGEQIMLLSLDDDTGVGQETTRTGLAVTGAALVELALAGRIAVTKGEVVVLDAASVGEPVLDAVLAALAGREKPRKARAWIELLQKDAVRAVRERLLERGLVREEKARVWGIFPARRYPEADGSVERDLRGTLDAVVRGGAAPDERTVVLLALLHGAGLQKLAFPEASAKGLDRRLAELTEGQWSVAVVRDAVLAVQAATVATIAAATAVI</sequence>
<keyword evidence="4" id="KW-0472">Membrane</keyword>
<comment type="subcellular location">
    <subcellularLocation>
        <location evidence="1">Golgi apparatus membrane</location>
        <topology evidence="1">Peripheral membrane protein</topology>
        <orientation evidence="1">Cytoplasmic side</orientation>
    </subcellularLocation>
</comment>
<dbReference type="EMBL" id="BMVO01000025">
    <property type="protein sequence ID" value="GHB24555.1"/>
    <property type="molecule type" value="Genomic_DNA"/>
</dbReference>
<reference evidence="6" key="1">
    <citation type="journal article" date="2019" name="Int. J. Syst. Evol. Microbiol.">
        <title>The Global Catalogue of Microorganisms (GCM) 10K type strain sequencing project: providing services to taxonomists for standard genome sequencing and annotation.</title>
        <authorList>
            <consortium name="The Broad Institute Genomics Platform"/>
            <consortium name="The Broad Institute Genome Sequencing Center for Infectious Disease"/>
            <person name="Wu L."/>
            <person name="Ma J."/>
        </authorList>
    </citation>
    <scope>NUCLEOTIDE SEQUENCE [LARGE SCALE GENOMIC DNA]</scope>
    <source>
        <strain evidence="6">JCM 4737</strain>
    </source>
</reference>
<evidence type="ECO:0008006" key="7">
    <source>
        <dbReference type="Google" id="ProtNLM"/>
    </source>
</evidence>